<dbReference type="OrthoDB" id="4742101at2759"/>
<dbReference type="Proteomes" id="UP000284706">
    <property type="component" value="Unassembled WGS sequence"/>
</dbReference>
<dbReference type="InParanoid" id="A0A409XAS7"/>
<dbReference type="AlphaFoldDB" id="A0A409XAS7"/>
<name>A0A409XAS7_9AGAR</name>
<comment type="caution">
    <text evidence="2">The sequence shown here is derived from an EMBL/GenBank/DDBJ whole genome shotgun (WGS) entry which is preliminary data.</text>
</comment>
<feature type="compositionally biased region" description="Basic and acidic residues" evidence="1">
    <location>
        <begin position="224"/>
        <end position="234"/>
    </location>
</feature>
<feature type="region of interest" description="Disordered" evidence="1">
    <location>
        <begin position="224"/>
        <end position="243"/>
    </location>
</feature>
<accession>A0A409XAS7</accession>
<feature type="region of interest" description="Disordered" evidence="1">
    <location>
        <begin position="178"/>
        <end position="206"/>
    </location>
</feature>
<gene>
    <name evidence="2" type="ORF">CVT26_005310</name>
</gene>
<proteinExistence type="predicted"/>
<evidence type="ECO:0000313" key="2">
    <source>
        <dbReference type="EMBL" id="PPQ87876.1"/>
    </source>
</evidence>
<protein>
    <submittedName>
        <fullName evidence="2">Uncharacterized protein</fullName>
    </submittedName>
</protein>
<keyword evidence="3" id="KW-1185">Reference proteome</keyword>
<reference evidence="2 3" key="1">
    <citation type="journal article" date="2018" name="Evol. Lett.">
        <title>Horizontal gene cluster transfer increased hallucinogenic mushroom diversity.</title>
        <authorList>
            <person name="Reynolds H.T."/>
            <person name="Vijayakumar V."/>
            <person name="Gluck-Thaler E."/>
            <person name="Korotkin H.B."/>
            <person name="Matheny P.B."/>
            <person name="Slot J.C."/>
        </authorList>
    </citation>
    <scope>NUCLEOTIDE SEQUENCE [LARGE SCALE GENOMIC DNA]</scope>
    <source>
        <strain evidence="2 3">SRW20</strain>
    </source>
</reference>
<dbReference type="STRING" id="231916.A0A409XAS7"/>
<organism evidence="2 3">
    <name type="scientific">Gymnopilus dilepis</name>
    <dbReference type="NCBI Taxonomy" id="231916"/>
    <lineage>
        <taxon>Eukaryota</taxon>
        <taxon>Fungi</taxon>
        <taxon>Dikarya</taxon>
        <taxon>Basidiomycota</taxon>
        <taxon>Agaricomycotina</taxon>
        <taxon>Agaricomycetes</taxon>
        <taxon>Agaricomycetidae</taxon>
        <taxon>Agaricales</taxon>
        <taxon>Agaricineae</taxon>
        <taxon>Hymenogastraceae</taxon>
        <taxon>Gymnopilus</taxon>
    </lineage>
</organism>
<dbReference type="EMBL" id="NHYE01003755">
    <property type="protein sequence ID" value="PPQ87876.1"/>
    <property type="molecule type" value="Genomic_DNA"/>
</dbReference>
<evidence type="ECO:0000313" key="3">
    <source>
        <dbReference type="Proteomes" id="UP000284706"/>
    </source>
</evidence>
<sequence>MLEPSMAAWWNAGRTEYLKLETWEAFQKKIKARFMPKGYKLLALRTFFRCTQGSSHFLEYATALATAHNDVDANIITPLAYKCHLLFHAHETLISRITAISGFDLTTISFDDLTALMSMQWENLVIEGIVRNGAARPRPGVAPAAPATAFGPLTDTEKEKLSAAGGCWKCRKTPKDPSWTPHVGRTCPGDEARGITPGRDYVPPSTPAVKREVVGFAGILPMNHGEDQPDHFPYDDDTSEEEGPARRVYAGAAFVSNAEATRLSVPDHVPEHLRQEDWEEDEYSFYDISVPRGTGSHH</sequence>
<evidence type="ECO:0000256" key="1">
    <source>
        <dbReference type="SAM" id="MobiDB-lite"/>
    </source>
</evidence>